<dbReference type="GO" id="GO:0003824">
    <property type="term" value="F:catalytic activity"/>
    <property type="evidence" value="ECO:0007669"/>
    <property type="project" value="InterPro"/>
</dbReference>
<dbReference type="OrthoDB" id="2207231at2759"/>
<dbReference type="SUPFAM" id="SSF56219">
    <property type="entry name" value="DNase I-like"/>
    <property type="match status" value="1"/>
</dbReference>
<evidence type="ECO:0000313" key="3">
    <source>
        <dbReference type="EMBL" id="KAF7720609.1"/>
    </source>
</evidence>
<dbReference type="Gene3D" id="3.60.10.10">
    <property type="entry name" value="Endonuclease/exonuclease/phosphatase"/>
    <property type="match status" value="1"/>
</dbReference>
<evidence type="ECO:0000256" key="1">
    <source>
        <dbReference type="SAM" id="MobiDB-lite"/>
    </source>
</evidence>
<evidence type="ECO:0000259" key="2">
    <source>
        <dbReference type="Pfam" id="PF14529"/>
    </source>
</evidence>
<dbReference type="InterPro" id="IPR005135">
    <property type="entry name" value="Endo/exonuclease/phosphatase"/>
</dbReference>
<dbReference type="InterPro" id="IPR036691">
    <property type="entry name" value="Endo/exonu/phosph_ase_sf"/>
</dbReference>
<proteinExistence type="predicted"/>
<protein>
    <recommendedName>
        <fullName evidence="2">Endonuclease/exonuclease/phosphatase domain-containing protein</fullName>
    </recommendedName>
</protein>
<feature type="compositionally biased region" description="Polar residues" evidence="1">
    <location>
        <begin position="103"/>
        <end position="113"/>
    </location>
</feature>
<dbReference type="EMBL" id="JABAYA010000485">
    <property type="protein sequence ID" value="KAF7720609.1"/>
    <property type="molecule type" value="Genomic_DNA"/>
</dbReference>
<keyword evidence="4" id="KW-1185">Reference proteome</keyword>
<dbReference type="Pfam" id="PF14529">
    <property type="entry name" value="Exo_endo_phos_2"/>
    <property type="match status" value="1"/>
</dbReference>
<evidence type="ECO:0000313" key="4">
    <source>
        <dbReference type="Proteomes" id="UP000605846"/>
    </source>
</evidence>
<name>A0A8H7BNC9_9FUNG</name>
<organism evidence="3 4">
    <name type="scientific">Apophysomyces ossiformis</name>
    <dbReference type="NCBI Taxonomy" id="679940"/>
    <lineage>
        <taxon>Eukaryota</taxon>
        <taxon>Fungi</taxon>
        <taxon>Fungi incertae sedis</taxon>
        <taxon>Mucoromycota</taxon>
        <taxon>Mucoromycotina</taxon>
        <taxon>Mucoromycetes</taxon>
        <taxon>Mucorales</taxon>
        <taxon>Mucorineae</taxon>
        <taxon>Mucoraceae</taxon>
        <taxon>Apophysomyces</taxon>
    </lineage>
</organism>
<feature type="domain" description="Endonuclease/exonuclease/phosphatase" evidence="2">
    <location>
        <begin position="250"/>
        <end position="339"/>
    </location>
</feature>
<feature type="region of interest" description="Disordered" evidence="1">
    <location>
        <begin position="103"/>
        <end position="126"/>
    </location>
</feature>
<accession>A0A8H7BNC9</accession>
<sequence>MLTFKSELVGLLAENKVPVKPAFDPTNADILGDPKIASRTAAERKKIAQKVYSDRMLRTCLRLPHHLGLSIVRAFTNTIDATIRLPASAIEQYLAQRLSNSTKPASTTLSTADFQPPVDETSSSDADLAMDGSGEIVIDRPVELFNVCIHDRIDILLVTETYLTSGQISPCPWTQVHNYAQVIDTECGLGGLFFFYRPDLPFHVSPLPIQNPDTLSLRVGPYVLRGLYLAPGLPPEVAQQRYHQLNVDDYTLLLGDFNIRLAERTGDARGTPSRRAAFEEWIDNHGLTIWNAELAWGTPTFDNERGQSIIDYFLFTRPQFLKSHLEIRDDLDLLQSDHHLCQFTFLPASTIPPLPSTNAVRQQWRLQRLADPKVKERYVNITSHPRHALFQTYG</sequence>
<comment type="caution">
    <text evidence="3">The sequence shown here is derived from an EMBL/GenBank/DDBJ whole genome shotgun (WGS) entry which is preliminary data.</text>
</comment>
<reference evidence="3" key="1">
    <citation type="submission" date="2020-01" db="EMBL/GenBank/DDBJ databases">
        <title>Genome Sequencing of Three Apophysomyces-Like Fungal Strains Confirms a Novel Fungal Genus in the Mucoromycota with divergent Burkholderia-like Endosymbiotic Bacteria.</title>
        <authorList>
            <person name="Stajich J.E."/>
            <person name="Macias A.M."/>
            <person name="Carter-House D."/>
            <person name="Lovett B."/>
            <person name="Kasson L.R."/>
            <person name="Berry K."/>
            <person name="Grigoriev I."/>
            <person name="Chang Y."/>
            <person name="Spatafora J."/>
            <person name="Kasson M.T."/>
        </authorList>
    </citation>
    <scope>NUCLEOTIDE SEQUENCE</scope>
    <source>
        <strain evidence="3">NRRL A-21654</strain>
    </source>
</reference>
<dbReference type="Proteomes" id="UP000605846">
    <property type="component" value="Unassembled WGS sequence"/>
</dbReference>
<gene>
    <name evidence="3" type="ORF">EC973_006994</name>
</gene>
<dbReference type="AlphaFoldDB" id="A0A8H7BNC9"/>